<feature type="transmembrane region" description="Helical" evidence="6">
    <location>
        <begin position="262"/>
        <end position="285"/>
    </location>
</feature>
<keyword evidence="3 6" id="KW-0812">Transmembrane</keyword>
<evidence type="ECO:0000313" key="8">
    <source>
        <dbReference type="Proteomes" id="UP000594263"/>
    </source>
</evidence>
<evidence type="ECO:0000313" key="7">
    <source>
        <dbReference type="EnsemblPlants" id="Kaladp0053s0530.1.v1.1"/>
    </source>
</evidence>
<evidence type="ECO:0000256" key="3">
    <source>
        <dbReference type="ARBA" id="ARBA00022692"/>
    </source>
</evidence>
<dbReference type="CDD" id="cd17330">
    <property type="entry name" value="MFS_SLC46_TetA_like"/>
    <property type="match status" value="1"/>
</dbReference>
<dbReference type="PANTHER" id="PTHR23504">
    <property type="entry name" value="MAJOR FACILITATOR SUPERFAMILY DOMAIN-CONTAINING PROTEIN 10"/>
    <property type="match status" value="1"/>
</dbReference>
<dbReference type="GO" id="GO:0022821">
    <property type="term" value="F:solute:potassium antiporter activity"/>
    <property type="evidence" value="ECO:0007669"/>
    <property type="project" value="TreeGrafter"/>
</dbReference>
<dbReference type="InterPro" id="IPR036259">
    <property type="entry name" value="MFS_trans_sf"/>
</dbReference>
<protein>
    <recommendedName>
        <fullName evidence="9">Major facilitator superfamily (MFS) profile domain-containing protein</fullName>
    </recommendedName>
</protein>
<sequence>MAEEYRDGLLEKHYVEGCPGCKVDMRKQANIGLPLKHLVSMWVVVVCNALPISFLYPFVYFMIKDFHVAERDEDIGYYAGYVGTALILGRVLTSIFWGVIADRYGRKPVIVFGIVSMIIFNTLFVVSTRFLLGLLNGLIGPVKAYATEMFREEHQAMGLSVISSAWAIGLILGPALGGFLAQPAEKYPNLFSENSISGRFPYFLPCFSISLFALRGLMPACWLPKLAIDDLMSSIIIYCMFSLQDAAYTEIFSLWAVSPRSFGGLSFTTQDVGVVLSVSGLGMFIYQLSMYHYVARWLGAVTVCRVAAALSILTLACYPLIASLHGTILTLALNAASIIRNIMAASIITGCFILQNRAVEQHQRGAANGIAMTSMSIFQAIGPAGGGAIFSMGQKRLHAAFLPGNQLVFFVLNMVELIGLFLTFKPFLSY</sequence>
<dbReference type="EnsemblPlants" id="Kaladp0053s0530.1.v1.1">
    <property type="protein sequence ID" value="Kaladp0053s0530.1.v1.1"/>
    <property type="gene ID" value="Kaladp0053s0530.v1.1"/>
</dbReference>
<keyword evidence="8" id="KW-1185">Reference proteome</keyword>
<organism evidence="7 8">
    <name type="scientific">Kalanchoe fedtschenkoi</name>
    <name type="common">Lavender scallops</name>
    <name type="synonym">South American air plant</name>
    <dbReference type="NCBI Taxonomy" id="63787"/>
    <lineage>
        <taxon>Eukaryota</taxon>
        <taxon>Viridiplantae</taxon>
        <taxon>Streptophyta</taxon>
        <taxon>Embryophyta</taxon>
        <taxon>Tracheophyta</taxon>
        <taxon>Spermatophyta</taxon>
        <taxon>Magnoliopsida</taxon>
        <taxon>eudicotyledons</taxon>
        <taxon>Gunneridae</taxon>
        <taxon>Pentapetalae</taxon>
        <taxon>Saxifragales</taxon>
        <taxon>Crassulaceae</taxon>
        <taxon>Kalanchoe</taxon>
    </lineage>
</organism>
<dbReference type="GO" id="GO:0009705">
    <property type="term" value="C:plant-type vacuole membrane"/>
    <property type="evidence" value="ECO:0007669"/>
    <property type="project" value="TreeGrafter"/>
</dbReference>
<evidence type="ECO:0008006" key="9">
    <source>
        <dbReference type="Google" id="ProtNLM"/>
    </source>
</evidence>
<feature type="transmembrane region" description="Helical" evidence="6">
    <location>
        <begin position="109"/>
        <end position="135"/>
    </location>
</feature>
<dbReference type="GO" id="GO:0090333">
    <property type="term" value="P:regulation of stomatal closure"/>
    <property type="evidence" value="ECO:0007669"/>
    <property type="project" value="TreeGrafter"/>
</dbReference>
<keyword evidence="4 6" id="KW-1133">Transmembrane helix</keyword>
<feature type="transmembrane region" description="Helical" evidence="6">
    <location>
        <begin position="327"/>
        <end position="354"/>
    </location>
</feature>
<dbReference type="Proteomes" id="UP000594263">
    <property type="component" value="Unplaced"/>
</dbReference>
<evidence type="ECO:0000256" key="4">
    <source>
        <dbReference type="ARBA" id="ARBA00022989"/>
    </source>
</evidence>
<dbReference type="Gene3D" id="1.20.1250.20">
    <property type="entry name" value="MFS general substrate transporter like domains"/>
    <property type="match status" value="1"/>
</dbReference>
<dbReference type="Gramene" id="Kaladp0053s0530.1.v1.1">
    <property type="protein sequence ID" value="Kaladp0053s0530.1.v1.1"/>
    <property type="gene ID" value="Kaladp0053s0530.v1.1"/>
</dbReference>
<feature type="transmembrane region" description="Helical" evidence="6">
    <location>
        <begin position="297"/>
        <end position="321"/>
    </location>
</feature>
<dbReference type="GO" id="GO:0005886">
    <property type="term" value="C:plasma membrane"/>
    <property type="evidence" value="ECO:0007669"/>
    <property type="project" value="TreeGrafter"/>
</dbReference>
<evidence type="ECO:0000256" key="2">
    <source>
        <dbReference type="ARBA" id="ARBA00022448"/>
    </source>
</evidence>
<keyword evidence="2" id="KW-0813">Transport</keyword>
<reference evidence="7" key="1">
    <citation type="submission" date="2021-01" db="UniProtKB">
        <authorList>
            <consortium name="EnsemblPlants"/>
        </authorList>
    </citation>
    <scope>IDENTIFICATION</scope>
</reference>
<feature type="transmembrane region" description="Helical" evidence="6">
    <location>
        <begin position="75"/>
        <end position="97"/>
    </location>
</feature>
<dbReference type="OMA" id="TFFAGMQ"/>
<evidence type="ECO:0000256" key="1">
    <source>
        <dbReference type="ARBA" id="ARBA00004141"/>
    </source>
</evidence>
<dbReference type="InterPro" id="IPR011701">
    <property type="entry name" value="MFS"/>
</dbReference>
<feature type="transmembrane region" description="Helical" evidence="6">
    <location>
        <begin position="156"/>
        <end position="180"/>
    </location>
</feature>
<evidence type="ECO:0000256" key="5">
    <source>
        <dbReference type="ARBA" id="ARBA00023136"/>
    </source>
</evidence>
<dbReference type="AlphaFoldDB" id="A0A7N0U448"/>
<evidence type="ECO:0000256" key="6">
    <source>
        <dbReference type="SAM" id="Phobius"/>
    </source>
</evidence>
<dbReference type="PANTHER" id="PTHR23504:SF114">
    <property type="entry name" value="PROTEIN ZINC INDUCED FACILITATOR-LIKE 1"/>
    <property type="match status" value="1"/>
</dbReference>
<feature type="transmembrane region" description="Helical" evidence="6">
    <location>
        <begin position="235"/>
        <end position="256"/>
    </location>
</feature>
<dbReference type="Pfam" id="PF07690">
    <property type="entry name" value="MFS_1"/>
    <property type="match status" value="1"/>
</dbReference>
<accession>A0A7N0U448</accession>
<feature type="transmembrane region" description="Helical" evidence="6">
    <location>
        <begin position="200"/>
        <end position="223"/>
    </location>
</feature>
<dbReference type="SUPFAM" id="SSF103473">
    <property type="entry name" value="MFS general substrate transporter"/>
    <property type="match status" value="1"/>
</dbReference>
<comment type="subcellular location">
    <subcellularLocation>
        <location evidence="1">Membrane</location>
        <topology evidence="1">Multi-pass membrane protein</topology>
    </subcellularLocation>
</comment>
<feature type="transmembrane region" description="Helical" evidence="6">
    <location>
        <begin position="366"/>
        <end position="386"/>
    </location>
</feature>
<name>A0A7N0U448_KALFE</name>
<keyword evidence="5 6" id="KW-0472">Membrane</keyword>
<feature type="transmembrane region" description="Helical" evidence="6">
    <location>
        <begin position="406"/>
        <end position="424"/>
    </location>
</feature>
<feature type="transmembrane region" description="Helical" evidence="6">
    <location>
        <begin position="39"/>
        <end position="63"/>
    </location>
</feature>
<proteinExistence type="predicted"/>